<dbReference type="Pfam" id="PF01041">
    <property type="entry name" value="DegT_DnrJ_EryC1"/>
    <property type="match status" value="1"/>
</dbReference>
<comment type="caution">
    <text evidence="4">The sequence shown here is derived from an EMBL/GenBank/DDBJ whole genome shotgun (WGS) entry which is preliminary data.</text>
</comment>
<name>A0A6N7QUU4_9BACI</name>
<dbReference type="InterPro" id="IPR015424">
    <property type="entry name" value="PyrdxlP-dep_Trfase"/>
</dbReference>
<feature type="modified residue" description="N6-(pyridoxal phosphate)lysine" evidence="2">
    <location>
        <position position="197"/>
    </location>
</feature>
<keyword evidence="2 3" id="KW-0663">Pyridoxal phosphate</keyword>
<dbReference type="EC" id="2.6.1.92" evidence="4"/>
<accession>A0A6N7QUU4</accession>
<dbReference type="PIRSF" id="PIRSF000390">
    <property type="entry name" value="PLP_StrS"/>
    <property type="match status" value="1"/>
</dbReference>
<keyword evidence="5" id="KW-1185">Reference proteome</keyword>
<dbReference type="InterPro" id="IPR015421">
    <property type="entry name" value="PyrdxlP-dep_Trfase_major"/>
</dbReference>
<dbReference type="CDD" id="cd00616">
    <property type="entry name" value="AHBA_syn"/>
    <property type="match status" value="1"/>
</dbReference>
<dbReference type="Proteomes" id="UP000435187">
    <property type="component" value="Unassembled WGS sequence"/>
</dbReference>
<proteinExistence type="inferred from homology"/>
<dbReference type="AlphaFoldDB" id="A0A6N7QUU4"/>
<gene>
    <name evidence="4" type="primary">pseC</name>
    <name evidence="4" type="ORF">GH885_03055</name>
</gene>
<sequence>MSEHTLAIHGGKPVRERYLPYGTQWIDSTDIQAVLNVLKSDYLTTGPMIELFEQKIADYVGAKYAVAFSSGTAALHGACFAAGIQENDQVITTPLTFAATANSILYQGGNVIFADVDPNTYNISPKEIEAHITEKTKAIITVDFTGQPVDYDRIRAIAAKHSIPLISDAAHALGATYHKQQVGSLADMTMFSFHPVKHITAGEGGMITTDNPNYYQKLREFRNHGIIRDEQRLAVSDQPWYYEMQSLGYNYRMTDLQAALGLNQANKIESFLAIRRAIAEKYNEAFREFDQITLPYQLSDTNSSWHLYVIKLQLDILKATRTEIFQALQKENIGVNVHYIPVYFHPYYQQLGYHKGLCPHAETLYQAMITLPLFPKMTEAEVDDVIAAVKKVLSHYEVSS</sequence>
<dbReference type="SUPFAM" id="SSF53383">
    <property type="entry name" value="PLP-dependent transferases"/>
    <property type="match status" value="1"/>
</dbReference>
<evidence type="ECO:0000313" key="5">
    <source>
        <dbReference type="Proteomes" id="UP000435187"/>
    </source>
</evidence>
<keyword evidence="4" id="KW-0808">Transferase</keyword>
<dbReference type="Gene3D" id="3.40.640.10">
    <property type="entry name" value="Type I PLP-dependent aspartate aminotransferase-like (Major domain)"/>
    <property type="match status" value="1"/>
</dbReference>
<evidence type="ECO:0000313" key="4">
    <source>
        <dbReference type="EMBL" id="MRI65324.1"/>
    </source>
</evidence>
<dbReference type="EMBL" id="WJEE01000003">
    <property type="protein sequence ID" value="MRI65324.1"/>
    <property type="molecule type" value="Genomic_DNA"/>
</dbReference>
<evidence type="ECO:0000256" key="1">
    <source>
        <dbReference type="PIRSR" id="PIRSR000390-1"/>
    </source>
</evidence>
<dbReference type="NCBIfam" id="TIGR03588">
    <property type="entry name" value="PseC"/>
    <property type="match status" value="1"/>
</dbReference>
<dbReference type="GO" id="GO:0008483">
    <property type="term" value="F:transaminase activity"/>
    <property type="evidence" value="ECO:0007669"/>
    <property type="project" value="UniProtKB-KW"/>
</dbReference>
<dbReference type="GO" id="GO:0000271">
    <property type="term" value="P:polysaccharide biosynthetic process"/>
    <property type="evidence" value="ECO:0007669"/>
    <property type="project" value="TreeGrafter"/>
</dbReference>
<keyword evidence="4" id="KW-0032">Aminotransferase</keyword>
<dbReference type="PANTHER" id="PTHR30244:SF34">
    <property type="entry name" value="DTDP-4-AMINO-4,6-DIDEOXYGALACTOSE TRANSAMINASE"/>
    <property type="match status" value="1"/>
</dbReference>
<comment type="similarity">
    <text evidence="3">Belongs to the DegT/DnrJ/EryC1 family.</text>
</comment>
<dbReference type="InterPro" id="IPR000653">
    <property type="entry name" value="DegT/StrS_aminotransferase"/>
</dbReference>
<evidence type="ECO:0000256" key="2">
    <source>
        <dbReference type="PIRSR" id="PIRSR000390-2"/>
    </source>
</evidence>
<dbReference type="InterPro" id="IPR015422">
    <property type="entry name" value="PyrdxlP-dep_Trfase_small"/>
</dbReference>
<reference evidence="4 5" key="1">
    <citation type="submission" date="2019-10" db="EMBL/GenBank/DDBJ databases">
        <title>Gracilibacillus salitolerans sp. nov., a moderate halophile isolated from a saline soil in northwest China.</title>
        <authorList>
            <person name="Gan L."/>
        </authorList>
    </citation>
    <scope>NUCLEOTIDE SEQUENCE [LARGE SCALE GENOMIC DNA]</scope>
    <source>
        <strain evidence="4 5">TP2-8</strain>
    </source>
</reference>
<feature type="active site" description="Proton acceptor" evidence="1">
    <location>
        <position position="197"/>
    </location>
</feature>
<dbReference type="Gene3D" id="3.90.1150.10">
    <property type="entry name" value="Aspartate Aminotransferase, domain 1"/>
    <property type="match status" value="1"/>
</dbReference>
<dbReference type="RefSeq" id="WP_153834169.1">
    <property type="nucleotide sequence ID" value="NZ_JBHUMW010000002.1"/>
</dbReference>
<dbReference type="InterPro" id="IPR020026">
    <property type="entry name" value="PseC"/>
</dbReference>
<organism evidence="4 5">
    <name type="scientific">Gracilibacillus thailandensis</name>
    <dbReference type="NCBI Taxonomy" id="563735"/>
    <lineage>
        <taxon>Bacteria</taxon>
        <taxon>Bacillati</taxon>
        <taxon>Bacillota</taxon>
        <taxon>Bacilli</taxon>
        <taxon>Bacillales</taxon>
        <taxon>Bacillaceae</taxon>
        <taxon>Gracilibacillus</taxon>
    </lineage>
</organism>
<evidence type="ECO:0000256" key="3">
    <source>
        <dbReference type="RuleBase" id="RU004508"/>
    </source>
</evidence>
<dbReference type="GO" id="GO:0030170">
    <property type="term" value="F:pyridoxal phosphate binding"/>
    <property type="evidence" value="ECO:0007669"/>
    <property type="project" value="TreeGrafter"/>
</dbReference>
<dbReference type="PANTHER" id="PTHR30244">
    <property type="entry name" value="TRANSAMINASE"/>
    <property type="match status" value="1"/>
</dbReference>
<protein>
    <submittedName>
        <fullName evidence="4">UDP-4-amino-4, 6-dideoxy-N-acetyl-beta-L-altrosamine transaminase</fullName>
        <ecNumber evidence="4">2.6.1.92</ecNumber>
    </submittedName>
</protein>